<name>A0A1A9WWM9_9MUSC</name>
<dbReference type="EnsemblMetazoa" id="GBRI035136-RA">
    <property type="protein sequence ID" value="GBRI035136-PA"/>
    <property type="gene ID" value="GBRI035136"/>
</dbReference>
<evidence type="ECO:0000313" key="2">
    <source>
        <dbReference type="EnsemblMetazoa" id="GBRI035136-PA"/>
    </source>
</evidence>
<evidence type="ECO:0000256" key="1">
    <source>
        <dbReference type="SAM" id="Phobius"/>
    </source>
</evidence>
<feature type="transmembrane region" description="Helical" evidence="1">
    <location>
        <begin position="54"/>
        <end position="76"/>
    </location>
</feature>
<keyword evidence="1" id="KW-1133">Transmembrane helix</keyword>
<keyword evidence="1" id="KW-0812">Transmembrane</keyword>
<proteinExistence type="predicted"/>
<dbReference type="Proteomes" id="UP000091820">
    <property type="component" value="Unassembled WGS sequence"/>
</dbReference>
<keyword evidence="3" id="KW-1185">Reference proteome</keyword>
<keyword evidence="1" id="KW-0472">Membrane</keyword>
<accession>A0A1A9WWM9</accession>
<dbReference type="VEuPathDB" id="VectorBase:GBRI035136"/>
<dbReference type="AlphaFoldDB" id="A0A1A9WWM9"/>
<evidence type="ECO:0000313" key="3">
    <source>
        <dbReference type="Proteomes" id="UP000091820"/>
    </source>
</evidence>
<protein>
    <submittedName>
        <fullName evidence="2">Uncharacterized protein</fullName>
    </submittedName>
</protein>
<reference evidence="2" key="2">
    <citation type="submission" date="2020-05" db="UniProtKB">
        <authorList>
            <consortium name="EnsemblMetazoa"/>
        </authorList>
    </citation>
    <scope>IDENTIFICATION</scope>
    <source>
        <strain evidence="2">IAEA</strain>
    </source>
</reference>
<reference evidence="3" key="1">
    <citation type="submission" date="2014-03" db="EMBL/GenBank/DDBJ databases">
        <authorList>
            <person name="Aksoy S."/>
            <person name="Warren W."/>
            <person name="Wilson R.K."/>
        </authorList>
    </citation>
    <scope>NUCLEOTIDE SEQUENCE [LARGE SCALE GENOMIC DNA]</scope>
    <source>
        <strain evidence="3">IAEA</strain>
    </source>
</reference>
<organism evidence="2 3">
    <name type="scientific">Glossina brevipalpis</name>
    <dbReference type="NCBI Taxonomy" id="37001"/>
    <lineage>
        <taxon>Eukaryota</taxon>
        <taxon>Metazoa</taxon>
        <taxon>Ecdysozoa</taxon>
        <taxon>Arthropoda</taxon>
        <taxon>Hexapoda</taxon>
        <taxon>Insecta</taxon>
        <taxon>Pterygota</taxon>
        <taxon>Neoptera</taxon>
        <taxon>Endopterygota</taxon>
        <taxon>Diptera</taxon>
        <taxon>Brachycera</taxon>
        <taxon>Muscomorpha</taxon>
        <taxon>Hippoboscoidea</taxon>
        <taxon>Glossinidae</taxon>
        <taxon>Glossina</taxon>
    </lineage>
</organism>
<sequence>MHHHEHHHLQTKGHSFPKSSNAIGIVENFRKFLYLFEIAGYTLDSLGSTHSSPYAYIAHMLCSVLSAQVPICIIMVRLHDINHYICHEVCEVCKQSPLVYRLITKHRYAYAYMTFTINAIKY</sequence>